<dbReference type="PANTHER" id="PTHR40094">
    <property type="entry name" value="ALPHA-2-MACROGLOBULIN HOMOLOG"/>
    <property type="match status" value="1"/>
</dbReference>
<dbReference type="SMART" id="SM01360">
    <property type="entry name" value="A2M"/>
    <property type="match status" value="1"/>
</dbReference>
<dbReference type="InterPro" id="IPR039426">
    <property type="entry name" value="TonB-dep_rcpt-like"/>
</dbReference>
<feature type="signal peptide" evidence="3">
    <location>
        <begin position="1"/>
        <end position="18"/>
    </location>
</feature>
<dbReference type="Gene3D" id="1.50.10.20">
    <property type="match status" value="1"/>
</dbReference>
<comment type="similarity">
    <text evidence="1">Belongs to the protease inhibitor I39 (alpha-2-macroglobulin) family. Bacterial alpha-2-macroglobulin subfamily.</text>
</comment>
<dbReference type="SUPFAM" id="SSF56935">
    <property type="entry name" value="Porins"/>
    <property type="match status" value="1"/>
</dbReference>
<keyword evidence="7" id="KW-1185">Reference proteome</keyword>
<comment type="subcellular location">
    <subcellularLocation>
        <location evidence="2">Cell outer membrane</location>
        <topology evidence="2">Multi-pass membrane protein</topology>
    </subcellularLocation>
</comment>
<dbReference type="InterPro" id="IPR002890">
    <property type="entry name" value="MG2"/>
</dbReference>
<dbReference type="RefSeq" id="WP_203000903.1">
    <property type="nucleotide sequence ID" value="NZ_JAEMEF010000010.1"/>
</dbReference>
<dbReference type="SMART" id="SM01359">
    <property type="entry name" value="A2M_N_2"/>
    <property type="match status" value="1"/>
</dbReference>
<dbReference type="PROSITE" id="PS52016">
    <property type="entry name" value="TONB_DEPENDENT_REC_3"/>
    <property type="match status" value="1"/>
</dbReference>
<evidence type="ECO:0000313" key="6">
    <source>
        <dbReference type="EMBL" id="MBL7560401.1"/>
    </source>
</evidence>
<dbReference type="InterPro" id="IPR023997">
    <property type="entry name" value="TonB-dep_OMP_SusC/RagA_CS"/>
</dbReference>
<dbReference type="Pfam" id="PF00207">
    <property type="entry name" value="A2M"/>
    <property type="match status" value="1"/>
</dbReference>
<dbReference type="Gene3D" id="2.60.40.1120">
    <property type="entry name" value="Carboxypeptidase-like, regulatory domain"/>
    <property type="match status" value="1"/>
</dbReference>
<dbReference type="PANTHER" id="PTHR40094:SF1">
    <property type="entry name" value="UBIQUITIN DOMAIN-CONTAINING PROTEIN"/>
    <property type="match status" value="1"/>
</dbReference>
<keyword evidence="2" id="KW-0813">Transport</keyword>
<keyword evidence="3" id="KW-0732">Signal</keyword>
<keyword evidence="2" id="KW-0812">Transmembrane</keyword>
<dbReference type="Gene3D" id="2.60.40.1930">
    <property type="match status" value="1"/>
</dbReference>
<evidence type="ECO:0000256" key="1">
    <source>
        <dbReference type="ARBA" id="ARBA00010556"/>
    </source>
</evidence>
<dbReference type="EMBL" id="JAEMEF010000010">
    <property type="protein sequence ID" value="MBL7560401.1"/>
    <property type="molecule type" value="Genomic_DNA"/>
</dbReference>
<dbReference type="InterPro" id="IPR047565">
    <property type="entry name" value="Alpha-macroglob_thiol-ester_cl"/>
</dbReference>
<dbReference type="Pfam" id="PF07703">
    <property type="entry name" value="A2M_BRD"/>
    <property type="match status" value="1"/>
</dbReference>
<keyword evidence="2" id="KW-0998">Cell outer membrane</keyword>
<dbReference type="InterPro" id="IPR008969">
    <property type="entry name" value="CarboxyPept-like_regulatory"/>
</dbReference>
<dbReference type="InterPro" id="IPR008930">
    <property type="entry name" value="Terpenoid_cyclase/PrenylTrfase"/>
</dbReference>
<dbReference type="InterPro" id="IPR037066">
    <property type="entry name" value="Plug_dom_sf"/>
</dbReference>
<evidence type="ECO:0000313" key="7">
    <source>
        <dbReference type="Proteomes" id="UP000605013"/>
    </source>
</evidence>
<name>A0ABS1WMP1_9FLAO</name>
<reference evidence="6 7" key="1">
    <citation type="submission" date="2020-12" db="EMBL/GenBank/DDBJ databases">
        <title>Olleya sediminilitoris sp. nov., isolated from a tidal flat.</title>
        <authorList>
            <person name="Park S."/>
            <person name="Yoon J.-H."/>
        </authorList>
    </citation>
    <scope>NUCLEOTIDE SEQUENCE [LARGE SCALE GENOMIC DNA]</scope>
    <source>
        <strain evidence="6 7">YSTF-M6</strain>
    </source>
</reference>
<proteinExistence type="inferred from homology"/>
<comment type="similarity">
    <text evidence="2">Belongs to the TonB-dependent receptor family.</text>
</comment>
<dbReference type="Pfam" id="PF13715">
    <property type="entry name" value="CarbopepD_reg_2"/>
    <property type="match status" value="1"/>
</dbReference>
<sequence>MKHISTLLMILLFATSHAQNNNYSNLWHQVETHEINGLPKSAIKIVDNIYNKAVAENNTDQRIKVLLFKSKFALLLEEDAQLSVVNNFKTEINNSQAPTKNVLQNMLATLYWQYFNQNRYKFYRRTKTEEKADQIDFRTWDLNTLFFEIKTLYDQSLQNGLILQQTPTSKFDAIITKGKDSQVYRPTLFDFLSHNALTFYGTSETQITQPAYKFSIDNPELLGNANAFTKFKITSKDTTSLQIQGLKVYQNLIKFHLKDKTPLALTEVNISRLDYVYNNAVLDNKDDLYLQALKTEANQYKTHQVSALYNFKIASLFAQQGFAYNKDSNPEVRFKIKEAINLCQQVINDFPDSKGAQLCKTLKTQLLYPSLNITAEQFVPNNTHSRFLVNYKNVENITFDAYKLTRKQRDEFSDIYKEDEKKAFIKKLKIETTWNSNLKNENDYQQHTTEVLVPKLNNGLYLIVGQSTDLENNFFATTLTQATNIAIVNYEDQNQEFYQVINRNNGKPLANAKVSIDYKYRDEFLKTIQTTTNSKGIIFINKTTEYNRNQIALTVDTKSDTGCFGDYYLNRYYKKDKNNDTNYRAFIFTDRSIYRPSQTVYFKAIALKNKNDKTEVMTNKKVDVTLYNTNGEKVSTLNLTTNDFGSVSGEFILPNDGLTGNFSIQVSNNNVYGNTSIAVEEYKRPKFETNFKPITETIKVNDSVTVTGEAIAFAGSKITNSKVIYRVVRNVQYPTWHRWSRPNYTTSESQEITHGETTTDANGNYNIVFKAIPDLKSDKANLPIFSYQVFADVTDINGETRSTETTVRVGYHALTANIIVNSSIDKSKKDNQITITTQNLNGQFVAAKGTLKIYKLEAPNNVLRDRPWTAPDYPGFTKQTFKDYFPHDAFSNEDQPENWKKGNLVFETDFNTEKSTTIDLKNTKKWLSGAYIIELETKDKFGQVVKNKAKTTLFSDKDKALADQQLITVTTDKNSYKVGDNVTLTLATAAKNITVTVSIERDYQIKENHIINLNQNKKSITIPVNKNDLGGFGIHYSLAAFNSYKARSMTINVPYPKTDLEIETLTFRDKLQPGADETWSFKIKGAKGEKVASEFLASMYDASLDEFKSHYWNYSNFTPSSYYTSYNRNNGNSFGNTYFRVDRQYNYPQFNNTKNFDQYNWFGFTMNNNSWAYRQYINRLRINRIKTSFDNTVKKGFVTGTITDENGLPLPGANVIVKGTSIGTTTDFDGDYIIKAITGDILVFNYVGYQTIEKTVGADNVINISMNTDDNTLDEVIVAAYGSNKRMKSSRKMAAPAAEMDILEERASGIQVEDSEMSSGYLNGNEINIRGAESINDLSNPLVIVDGVIYNGDLASLNTKDILEISVLKGDEATALYGSKGANGVVIITTKNEDKEDFSNVKARTNLQETAFFFPQLATDKDGNVSFNFTTPEALTKWNLNLFAHDKQGNYAKSTLQTVTQKDLMVIPNVPRFLRQGDQIQISTKISNLSKKDVLGTAVLQLFDALTGKSIDADLSNSVNQQSFSAKAKGNTQVTWTLNIPDNISAIQYKILAKAGNFSDGEQNALPVLTNRMLVTETLPMWIKSNESKTFTLDKLKTSTSSTLKHHKLTLEMTSNPAWYAVQALPYLMEYPYECNEQTFSRFYANALASHIVNSNPRIKAVFNQWKNTDALLSNLEKNQELKSILIQETPWLRDAQSETEQKKRMALLFDLNKMTNELNRARKKLQNNQMDNGGWSWFGNYHANRFITQHIITGFGHLKKLNVVSDKEEDITDMVKKALDFLDNKFEKEYNDLTKFTNDVDYTKDHLSYTQLHYLYMRSFFPEYKLSKKHQDIHKYYLSQIRNYWLKRPLYAKGMMALIMNRHEDQETAKSILKSLKENSITSEELGMYWKENTNSYYWYQASIETQALMIEAFTEAGPTLQSEVKNLEDINNLKIWLLKNKQTNKWKTTKATTEAVYALLLQGNDWLSVTEMVDVVLGGEKITPETLENVKIEAGTGYYKTSWSGKDITPKMAEVKLTKKGNGIAWGSLYWQYFEDLDKITSAETPLKIKKQLYLKTNTNTGEIITAITNNTKLKVGDLVRVRIELRSDRAMEFVHMKDMRAAGLEPINVLSKYKYQDGLGYYEATKDASTNFFFDYLPKGIYVFEYDLRVNNAGNMSNGITTIQSMYAPEFSSHSEGVRIEVNKID</sequence>
<keyword evidence="2" id="KW-0472">Membrane</keyword>
<dbReference type="SUPFAM" id="SSF49464">
    <property type="entry name" value="Carboxypeptidase regulatory domain-like"/>
    <property type="match status" value="1"/>
</dbReference>
<dbReference type="SMART" id="SM01419">
    <property type="entry name" value="Thiol-ester_cl"/>
    <property type="match status" value="1"/>
</dbReference>
<dbReference type="SUPFAM" id="SSF48239">
    <property type="entry name" value="Terpenoid cyclases/Protein prenyltransferases"/>
    <property type="match status" value="1"/>
</dbReference>
<keyword evidence="2" id="KW-1134">Transmembrane beta strand</keyword>
<dbReference type="Pfam" id="PF01835">
    <property type="entry name" value="MG2"/>
    <property type="match status" value="1"/>
</dbReference>
<organism evidence="6 7">
    <name type="scientific">Olleya sediminilitoris</name>
    <dbReference type="NCBI Taxonomy" id="2795739"/>
    <lineage>
        <taxon>Bacteria</taxon>
        <taxon>Pseudomonadati</taxon>
        <taxon>Bacteroidota</taxon>
        <taxon>Flavobacteriia</taxon>
        <taxon>Flavobacteriales</taxon>
        <taxon>Flavobacteriaceae</taxon>
    </lineage>
</organism>
<evidence type="ECO:0000259" key="4">
    <source>
        <dbReference type="SMART" id="SM01359"/>
    </source>
</evidence>
<feature type="domain" description="Alpha-2-macroglobulin bait region" evidence="4">
    <location>
        <begin position="967"/>
        <end position="1107"/>
    </location>
</feature>
<evidence type="ECO:0000256" key="2">
    <source>
        <dbReference type="PROSITE-ProRule" id="PRU01360"/>
    </source>
</evidence>
<dbReference type="InterPro" id="IPR001599">
    <property type="entry name" value="Macroglobln_a2"/>
</dbReference>
<dbReference type="Gene3D" id="2.170.130.10">
    <property type="entry name" value="TonB-dependent receptor, plug domain"/>
    <property type="match status" value="1"/>
</dbReference>
<dbReference type="InterPro" id="IPR011625">
    <property type="entry name" value="A2M_N_BRD"/>
</dbReference>
<dbReference type="Pfam" id="PF07715">
    <property type="entry name" value="Plug"/>
    <property type="match status" value="1"/>
</dbReference>
<dbReference type="Pfam" id="PF17973">
    <property type="entry name" value="bMG10"/>
    <property type="match status" value="1"/>
</dbReference>
<dbReference type="NCBIfam" id="TIGR04057">
    <property type="entry name" value="SusC_RagA_signa"/>
    <property type="match status" value="1"/>
</dbReference>
<dbReference type="InterPro" id="IPR051802">
    <property type="entry name" value="YfhM-like"/>
</dbReference>
<comment type="caution">
    <text evidence="6">The sequence shown here is derived from an EMBL/GenBank/DDBJ whole genome shotgun (WGS) entry which is preliminary data.</text>
</comment>
<evidence type="ECO:0000256" key="3">
    <source>
        <dbReference type="SAM" id="SignalP"/>
    </source>
</evidence>
<feature type="chain" id="PRO_5045598509" evidence="3">
    <location>
        <begin position="19"/>
        <end position="2189"/>
    </location>
</feature>
<gene>
    <name evidence="6" type="ORF">JAO71_11365</name>
</gene>
<feature type="domain" description="Alpha-2-macroglobulin" evidence="5">
    <location>
        <begin position="1410"/>
        <end position="1500"/>
    </location>
</feature>
<dbReference type="InterPro" id="IPR012910">
    <property type="entry name" value="Plug_dom"/>
</dbReference>
<dbReference type="InterPro" id="IPR041246">
    <property type="entry name" value="Bact_MG10"/>
</dbReference>
<accession>A0ABS1WMP1</accession>
<protein>
    <submittedName>
        <fullName evidence="6">Carboxypeptidase-like regulatory domain-containing protein</fullName>
    </submittedName>
</protein>
<dbReference type="Proteomes" id="UP000605013">
    <property type="component" value="Unassembled WGS sequence"/>
</dbReference>
<evidence type="ECO:0000259" key="5">
    <source>
        <dbReference type="SMART" id="SM01360"/>
    </source>
</evidence>